<protein>
    <submittedName>
        <fullName evidence="9">Lysylphosphatidylglycerol synthase domain-containing protein</fullName>
    </submittedName>
</protein>
<keyword evidence="4 8" id="KW-0812">Transmembrane</keyword>
<accession>A0AA35Y553</accession>
<dbReference type="GO" id="GO:0055091">
    <property type="term" value="P:phospholipid homeostasis"/>
    <property type="evidence" value="ECO:0007669"/>
    <property type="project" value="TreeGrafter"/>
</dbReference>
<dbReference type="InterPro" id="IPR022791">
    <property type="entry name" value="L-PG_synthase/AglD"/>
</dbReference>
<feature type="transmembrane region" description="Helical" evidence="8">
    <location>
        <begin position="29"/>
        <end position="46"/>
    </location>
</feature>
<organism evidence="9 10">
    <name type="scientific">Brytella acorum</name>
    <dbReference type="NCBI Taxonomy" id="2959299"/>
    <lineage>
        <taxon>Bacteria</taxon>
        <taxon>Pseudomonadati</taxon>
        <taxon>Pseudomonadota</taxon>
        <taxon>Alphaproteobacteria</taxon>
        <taxon>Acetobacterales</taxon>
        <taxon>Acetobacteraceae</taxon>
        <taxon>Brytella</taxon>
    </lineage>
</organism>
<dbReference type="GO" id="GO:0016755">
    <property type="term" value="F:aminoacyltransferase activity"/>
    <property type="evidence" value="ECO:0007669"/>
    <property type="project" value="TreeGrafter"/>
</dbReference>
<feature type="transmembrane region" description="Helical" evidence="8">
    <location>
        <begin position="141"/>
        <end position="166"/>
    </location>
</feature>
<dbReference type="PANTHER" id="PTHR34697">
    <property type="entry name" value="PHOSPHATIDYLGLYCEROL LYSYLTRANSFERASE"/>
    <property type="match status" value="1"/>
</dbReference>
<dbReference type="AlphaFoldDB" id="A0AA35Y553"/>
<feature type="transmembrane region" description="Helical" evidence="8">
    <location>
        <begin position="480"/>
        <end position="498"/>
    </location>
</feature>
<keyword evidence="5 8" id="KW-1133">Transmembrane helix</keyword>
<feature type="transmembrane region" description="Helical" evidence="8">
    <location>
        <begin position="66"/>
        <end position="91"/>
    </location>
</feature>
<feature type="region of interest" description="Disordered" evidence="7">
    <location>
        <begin position="1"/>
        <end position="20"/>
    </location>
</feature>
<name>A0AA35Y553_9PROT</name>
<evidence type="ECO:0000256" key="7">
    <source>
        <dbReference type="SAM" id="MobiDB-lite"/>
    </source>
</evidence>
<sequence length="699" mass="75965">MQAERHTDVTHKETCPGTSSPARKLLHRLPALVGLVLLVAAFFVIQREVRHLALSDVRHALHAMPVSALVAGAGCTVLSYFILSFYDYLACVHVRAHQRYRRAAFAAFCSYVLSHNLGCAAISGAAVRFRLYRNWGVPPGAIAQIIAFCSTTYLLGASALIGGVLVFEPEQIPLMDRLPTVLVQFCGLAAWGLDVAYLVASLRLREVRVWGYAVEVPSFGIALAQILISAGDMAATALIAYVMLPASTPIGFGAFLAIYLAAYTAGLLASVPGGLGVFDSAMLLALRPYMPAPDILGVIFVFRLFYYFVPLVMAGVMFAGHELFLRGDAALARKRGLSAAGPEPRRVSQAIRESEADFSVSVATGVTACTGVLLVFYAVAAPVPHDAFLGHWLPQFADLLLCFAGVVFVGLSFGLSQRVTLAWRATLIMLIVSLLLSLLRQAALAVPLSLLLVIFLIAPFRACYYRRAHLLAEPGHRGTILWMGLWFSSVALFGIFLLNRRLGQGWWHALIYEAHTSVIRWALAISAVFGLIAVAQMTRRGRVRIRAWNEESASVYRTLDHALEEFGPRRPNGLLLDETGKAAIPFMRTGRFIIGLGDPAGPERESIAAIWRLRDLALQEGRRLAFIKIGDALESVYNDIGMTVCQGDAPMIGTLCCGAQDIKAIKTLLASDRRRLLRHSPRPASDRSAAVRLNGGAES</sequence>
<feature type="transmembrane region" description="Helical" evidence="8">
    <location>
        <begin position="518"/>
        <end position="537"/>
    </location>
</feature>
<feature type="transmembrane region" description="Helical" evidence="8">
    <location>
        <begin position="295"/>
        <end position="319"/>
    </location>
</feature>
<feature type="transmembrane region" description="Helical" evidence="8">
    <location>
        <begin position="421"/>
        <end position="439"/>
    </location>
</feature>
<dbReference type="EMBL" id="CATKSH010000021">
    <property type="protein sequence ID" value="CAI9121711.1"/>
    <property type="molecule type" value="Genomic_DNA"/>
</dbReference>
<evidence type="ECO:0000256" key="5">
    <source>
        <dbReference type="ARBA" id="ARBA00022989"/>
    </source>
</evidence>
<dbReference type="InterPro" id="IPR051211">
    <property type="entry name" value="PG_lysyltransferase"/>
</dbReference>
<evidence type="ECO:0000256" key="6">
    <source>
        <dbReference type="ARBA" id="ARBA00023136"/>
    </source>
</evidence>
<evidence type="ECO:0000256" key="3">
    <source>
        <dbReference type="ARBA" id="ARBA00022679"/>
    </source>
</evidence>
<evidence type="ECO:0000256" key="1">
    <source>
        <dbReference type="ARBA" id="ARBA00004651"/>
    </source>
</evidence>
<evidence type="ECO:0000256" key="4">
    <source>
        <dbReference type="ARBA" id="ARBA00022692"/>
    </source>
</evidence>
<feature type="region of interest" description="Disordered" evidence="7">
    <location>
        <begin position="679"/>
        <end position="699"/>
    </location>
</feature>
<dbReference type="RefSeq" id="WP_289841493.1">
    <property type="nucleotide sequence ID" value="NZ_CATKSH010000021.1"/>
</dbReference>
<dbReference type="GO" id="GO:0005886">
    <property type="term" value="C:plasma membrane"/>
    <property type="evidence" value="ECO:0007669"/>
    <property type="project" value="UniProtKB-SubCell"/>
</dbReference>
<feature type="compositionally biased region" description="Basic and acidic residues" evidence="7">
    <location>
        <begin position="1"/>
        <end position="14"/>
    </location>
</feature>
<comment type="caution">
    <text evidence="9">The sequence shown here is derived from an EMBL/GenBank/DDBJ whole genome shotgun (WGS) entry which is preliminary data.</text>
</comment>
<keyword evidence="10" id="KW-1185">Reference proteome</keyword>
<dbReference type="PANTHER" id="PTHR34697:SF2">
    <property type="entry name" value="PHOSPHATIDYLGLYCEROL LYSYLTRANSFERASE"/>
    <property type="match status" value="1"/>
</dbReference>
<keyword evidence="3" id="KW-0808">Transferase</keyword>
<evidence type="ECO:0000256" key="2">
    <source>
        <dbReference type="ARBA" id="ARBA00022475"/>
    </source>
</evidence>
<keyword evidence="6 8" id="KW-0472">Membrane</keyword>
<gene>
    <name evidence="9" type="ORF">LMG32879_002563</name>
</gene>
<proteinExistence type="predicted"/>
<evidence type="ECO:0000313" key="10">
    <source>
        <dbReference type="Proteomes" id="UP001176960"/>
    </source>
</evidence>
<feature type="transmembrane region" description="Helical" evidence="8">
    <location>
        <begin position="445"/>
        <end position="464"/>
    </location>
</feature>
<reference evidence="9" key="1">
    <citation type="submission" date="2023-03" db="EMBL/GenBank/DDBJ databases">
        <authorList>
            <person name="Cleenwerck I."/>
        </authorList>
    </citation>
    <scope>NUCLEOTIDE SEQUENCE</scope>
    <source>
        <strain evidence="9">LMG 32879</strain>
    </source>
</reference>
<dbReference type="Pfam" id="PF03706">
    <property type="entry name" value="LPG_synthase_TM"/>
    <property type="match status" value="1"/>
</dbReference>
<dbReference type="Proteomes" id="UP001176960">
    <property type="component" value="Unassembled WGS sequence"/>
</dbReference>
<evidence type="ECO:0000256" key="8">
    <source>
        <dbReference type="SAM" id="Phobius"/>
    </source>
</evidence>
<feature type="transmembrane region" description="Helical" evidence="8">
    <location>
        <begin position="103"/>
        <end position="129"/>
    </location>
</feature>
<comment type="subcellular location">
    <subcellularLocation>
        <location evidence="1">Cell membrane</location>
        <topology evidence="1">Multi-pass membrane protein</topology>
    </subcellularLocation>
</comment>
<evidence type="ECO:0000313" key="9">
    <source>
        <dbReference type="EMBL" id="CAI9121711.1"/>
    </source>
</evidence>
<feature type="transmembrane region" description="Helical" evidence="8">
    <location>
        <begin position="392"/>
        <end position="414"/>
    </location>
</feature>
<feature type="transmembrane region" description="Helical" evidence="8">
    <location>
        <begin position="178"/>
        <end position="199"/>
    </location>
</feature>
<keyword evidence="2" id="KW-1003">Cell membrane</keyword>
<feature type="transmembrane region" description="Helical" evidence="8">
    <location>
        <begin position="358"/>
        <end position="380"/>
    </location>
</feature>